<accession>A0ABR1JU51</accession>
<name>A0ABR1JU51_9AGAR</name>
<feature type="transmembrane region" description="Helical" evidence="1">
    <location>
        <begin position="177"/>
        <end position="199"/>
    </location>
</feature>
<reference evidence="3 4" key="1">
    <citation type="submission" date="2024-01" db="EMBL/GenBank/DDBJ databases">
        <title>A draft genome for the cacao thread blight pathogen Marasmiellus scandens.</title>
        <authorList>
            <person name="Baruah I.K."/>
            <person name="Leung J."/>
            <person name="Bukari Y."/>
            <person name="Amoako-Attah I."/>
            <person name="Meinhardt L.W."/>
            <person name="Bailey B.A."/>
            <person name="Cohen S.P."/>
        </authorList>
    </citation>
    <scope>NUCLEOTIDE SEQUENCE [LARGE SCALE GENOMIC DNA]</scope>
    <source>
        <strain evidence="3 4">GH-19</strain>
    </source>
</reference>
<dbReference type="Proteomes" id="UP001498398">
    <property type="component" value="Unassembled WGS sequence"/>
</dbReference>
<proteinExistence type="predicted"/>
<evidence type="ECO:0000313" key="4">
    <source>
        <dbReference type="Proteomes" id="UP001498398"/>
    </source>
</evidence>
<keyword evidence="4" id="KW-1185">Reference proteome</keyword>
<evidence type="ECO:0000313" key="3">
    <source>
        <dbReference type="EMBL" id="KAK7467064.1"/>
    </source>
</evidence>
<gene>
    <name evidence="3" type="ORF">VKT23_004125</name>
</gene>
<keyword evidence="1" id="KW-0472">Membrane</keyword>
<keyword evidence="1" id="KW-0812">Transmembrane</keyword>
<evidence type="ECO:0000256" key="1">
    <source>
        <dbReference type="SAM" id="Phobius"/>
    </source>
</evidence>
<protein>
    <submittedName>
        <fullName evidence="3">Uncharacterized protein</fullName>
    </submittedName>
</protein>
<feature type="signal peptide" evidence="2">
    <location>
        <begin position="1"/>
        <end position="18"/>
    </location>
</feature>
<sequence length="247" mass="27273">MKLPVLSCLIASTAIVSATPLRVVLLSSEQESSPSLRFGHAMGSMNQLSAEPVSNHASREDRRGCSRFQQKAVEFSNAFRQALGLPVIETEFKGGDRQIHGGVVRIMPFIGTPPVAVEMNGSEGMTKGGDKVQFAHPVRVHHHHGHGHTFRHRLHQETFLRRLHVALMTLGPWEGRAIAFVLGCGLGVLLRMVWVLAVVSYRAIKGDQEDEDEYSLVPDQYSAEEIFVAPPQYFVDEKVPVENSSAN</sequence>
<keyword evidence="1" id="KW-1133">Transmembrane helix</keyword>
<keyword evidence="2" id="KW-0732">Signal</keyword>
<dbReference type="EMBL" id="JBANRG010000004">
    <property type="protein sequence ID" value="KAK7467064.1"/>
    <property type="molecule type" value="Genomic_DNA"/>
</dbReference>
<evidence type="ECO:0000256" key="2">
    <source>
        <dbReference type="SAM" id="SignalP"/>
    </source>
</evidence>
<comment type="caution">
    <text evidence="3">The sequence shown here is derived from an EMBL/GenBank/DDBJ whole genome shotgun (WGS) entry which is preliminary data.</text>
</comment>
<organism evidence="3 4">
    <name type="scientific">Marasmiellus scandens</name>
    <dbReference type="NCBI Taxonomy" id="2682957"/>
    <lineage>
        <taxon>Eukaryota</taxon>
        <taxon>Fungi</taxon>
        <taxon>Dikarya</taxon>
        <taxon>Basidiomycota</taxon>
        <taxon>Agaricomycotina</taxon>
        <taxon>Agaricomycetes</taxon>
        <taxon>Agaricomycetidae</taxon>
        <taxon>Agaricales</taxon>
        <taxon>Marasmiineae</taxon>
        <taxon>Omphalotaceae</taxon>
        <taxon>Marasmiellus</taxon>
    </lineage>
</organism>
<feature type="chain" id="PRO_5047048712" evidence="2">
    <location>
        <begin position="19"/>
        <end position="247"/>
    </location>
</feature>